<evidence type="ECO:0000313" key="7">
    <source>
        <dbReference type="Proteomes" id="UP000051036"/>
    </source>
</evidence>
<keyword evidence="1" id="KW-0645">Protease</keyword>
<dbReference type="STRING" id="1423763.FC46_GL000531"/>
<dbReference type="GO" id="GO:0008270">
    <property type="term" value="F:zinc ion binding"/>
    <property type="evidence" value="ECO:0007669"/>
    <property type="project" value="InterPro"/>
</dbReference>
<feature type="domain" description="Peptidase M10 metallopeptidase" evidence="5">
    <location>
        <begin position="72"/>
        <end position="121"/>
    </location>
</feature>
<reference evidence="6 7" key="1">
    <citation type="journal article" date="2015" name="Genome Announc.">
        <title>Expanding the biotechnology potential of lactobacilli through comparative genomics of 213 strains and associated genera.</title>
        <authorList>
            <person name="Sun Z."/>
            <person name="Harris H.M."/>
            <person name="McCann A."/>
            <person name="Guo C."/>
            <person name="Argimon S."/>
            <person name="Zhang W."/>
            <person name="Yang X."/>
            <person name="Jeffery I.B."/>
            <person name="Cooney J.C."/>
            <person name="Kagawa T.F."/>
            <person name="Liu W."/>
            <person name="Song Y."/>
            <person name="Salvetti E."/>
            <person name="Wrobel A."/>
            <person name="Rasinkangas P."/>
            <person name="Parkhill J."/>
            <person name="Rea M.C."/>
            <person name="O'Sullivan O."/>
            <person name="Ritari J."/>
            <person name="Douillard F.P."/>
            <person name="Paul Ross R."/>
            <person name="Yang R."/>
            <person name="Briner A.E."/>
            <person name="Felis G.E."/>
            <person name="de Vos W.M."/>
            <person name="Barrangou R."/>
            <person name="Klaenhammer T.R."/>
            <person name="Caufield P.W."/>
            <person name="Cui Y."/>
            <person name="Zhang H."/>
            <person name="O'Toole P.W."/>
        </authorList>
    </citation>
    <scope>NUCLEOTIDE SEQUENCE [LARGE SCALE GENOMIC DNA]</scope>
    <source>
        <strain evidence="6 7">DSM 16043</strain>
    </source>
</reference>
<proteinExistence type="predicted"/>
<dbReference type="InterPro" id="IPR001818">
    <property type="entry name" value="Pept_M10_metallopeptidase"/>
</dbReference>
<dbReference type="PATRIC" id="fig|1423763.3.peg.535"/>
<gene>
    <name evidence="6" type="ORF">FC46_GL000531</name>
</gene>
<keyword evidence="2" id="KW-0479">Metal-binding</keyword>
<evidence type="ECO:0000256" key="4">
    <source>
        <dbReference type="ARBA" id="ARBA00022833"/>
    </source>
</evidence>
<dbReference type="GO" id="GO:0031012">
    <property type="term" value="C:extracellular matrix"/>
    <property type="evidence" value="ECO:0007669"/>
    <property type="project" value="InterPro"/>
</dbReference>
<dbReference type="Proteomes" id="UP000051036">
    <property type="component" value="Unassembled WGS sequence"/>
</dbReference>
<name>A0A0R1UFN5_9LACO</name>
<evidence type="ECO:0000256" key="2">
    <source>
        <dbReference type="ARBA" id="ARBA00022723"/>
    </source>
</evidence>
<dbReference type="Gene3D" id="3.40.390.10">
    <property type="entry name" value="Collagenase (Catalytic Domain)"/>
    <property type="match status" value="1"/>
</dbReference>
<evidence type="ECO:0000256" key="3">
    <source>
        <dbReference type="ARBA" id="ARBA00022801"/>
    </source>
</evidence>
<dbReference type="AlphaFoldDB" id="A0A0R1UFN5"/>
<dbReference type="InterPro" id="IPR024079">
    <property type="entry name" value="MetalloPept_cat_dom_sf"/>
</dbReference>
<keyword evidence="3" id="KW-0378">Hydrolase</keyword>
<keyword evidence="7" id="KW-1185">Reference proteome</keyword>
<dbReference type="EMBL" id="AZFM01000018">
    <property type="protein sequence ID" value="KRL89800.1"/>
    <property type="molecule type" value="Genomic_DNA"/>
</dbReference>
<organism evidence="6 7">
    <name type="scientific">Lactobacillus kalixensis DSM 16043</name>
    <dbReference type="NCBI Taxonomy" id="1423763"/>
    <lineage>
        <taxon>Bacteria</taxon>
        <taxon>Bacillati</taxon>
        <taxon>Bacillota</taxon>
        <taxon>Bacilli</taxon>
        <taxon>Lactobacillales</taxon>
        <taxon>Lactobacillaceae</taxon>
        <taxon>Lactobacillus</taxon>
    </lineage>
</organism>
<evidence type="ECO:0000313" key="6">
    <source>
        <dbReference type="EMBL" id="KRL89800.1"/>
    </source>
</evidence>
<dbReference type="Pfam" id="PF00413">
    <property type="entry name" value="Peptidase_M10"/>
    <property type="match status" value="1"/>
</dbReference>
<dbReference type="GO" id="GO:0004222">
    <property type="term" value="F:metalloendopeptidase activity"/>
    <property type="evidence" value="ECO:0007669"/>
    <property type="project" value="InterPro"/>
</dbReference>
<dbReference type="GO" id="GO:0006508">
    <property type="term" value="P:proteolysis"/>
    <property type="evidence" value="ECO:0007669"/>
    <property type="project" value="UniProtKB-KW"/>
</dbReference>
<comment type="caution">
    <text evidence="6">The sequence shown here is derived from an EMBL/GenBank/DDBJ whole genome shotgun (WGS) entry which is preliminary data.</text>
</comment>
<protein>
    <recommendedName>
        <fullName evidence="5">Peptidase M10 metallopeptidase domain-containing protein</fullName>
    </recommendedName>
</protein>
<dbReference type="RefSeq" id="WP_057798877.1">
    <property type="nucleotide sequence ID" value="NZ_AZFM01000018.1"/>
</dbReference>
<keyword evidence="4" id="KW-0862">Zinc</keyword>
<dbReference type="SUPFAM" id="SSF55486">
    <property type="entry name" value="Metalloproteases ('zincins'), catalytic domain"/>
    <property type="match status" value="1"/>
</dbReference>
<evidence type="ECO:0000256" key="1">
    <source>
        <dbReference type="ARBA" id="ARBA00022670"/>
    </source>
</evidence>
<sequence length="124" mass="13632">MVQDAINAWNATGVVKLIVIKSPANAYLTIKNGNYGNTSWAGETTTRQSSTGKRSAEILLNNFYDAYLSYQSQVNVAEHELGLAIGLNHIDSQPSVMNSAISPDRSYPIQPIDIETVKAIYREK</sequence>
<evidence type="ECO:0000259" key="5">
    <source>
        <dbReference type="Pfam" id="PF00413"/>
    </source>
</evidence>
<accession>A0A0R1UFN5</accession>